<keyword evidence="1" id="KW-0812">Transmembrane</keyword>
<keyword evidence="3" id="KW-1185">Reference proteome</keyword>
<reference evidence="2 3" key="1">
    <citation type="submission" date="2023-12" db="EMBL/GenBank/DDBJ databases">
        <title>Jeotgalibacillus haloalkaliphilus sp. nov., a novel salt-tolerant bacteria, isolated from the estuary of the Fenhe River into the Yellow River.</title>
        <authorList>
            <person name="Li Y."/>
        </authorList>
    </citation>
    <scope>NUCLEOTIDE SEQUENCE [LARGE SCALE GENOMIC DNA]</scope>
    <source>
        <strain evidence="2 3">HH7-29</strain>
    </source>
</reference>
<feature type="transmembrane region" description="Helical" evidence="1">
    <location>
        <begin position="107"/>
        <end position="125"/>
    </location>
</feature>
<dbReference type="Proteomes" id="UP001292084">
    <property type="component" value="Unassembled WGS sequence"/>
</dbReference>
<dbReference type="EC" id="3.4.23.-" evidence="2"/>
<evidence type="ECO:0000313" key="3">
    <source>
        <dbReference type="Proteomes" id="UP001292084"/>
    </source>
</evidence>
<evidence type="ECO:0000313" key="2">
    <source>
        <dbReference type="EMBL" id="MDZ5711573.1"/>
    </source>
</evidence>
<keyword evidence="1" id="KW-0472">Membrane</keyword>
<keyword evidence="1" id="KW-1133">Transmembrane helix</keyword>
<name>A0ABU5KK09_9BACL</name>
<protein>
    <submittedName>
        <fullName evidence="2">Sigma-E processing peptidase SpoIIGA</fullName>
        <ecNumber evidence="2">3.4.23.-</ecNumber>
    </submittedName>
</protein>
<dbReference type="InterPro" id="IPR005081">
    <property type="entry name" value="SpoIIGA"/>
</dbReference>
<dbReference type="RefSeq" id="WP_322420593.1">
    <property type="nucleotide sequence ID" value="NZ_JAXQNN010000002.1"/>
</dbReference>
<accession>A0ABU5KK09</accession>
<dbReference type="GO" id="GO:0016787">
    <property type="term" value="F:hydrolase activity"/>
    <property type="evidence" value="ECO:0007669"/>
    <property type="project" value="UniProtKB-KW"/>
</dbReference>
<sequence>MTLYIEYLLLVNICGGLLVMFAVSKCLRTEINIRSACIILFLYTVIEWLAMVYIPQLSGFLATVSILVLSKYTVRGQLVLHVALILLFIFSTGSMTLYTVNLLNFQSYLWCVMILFILLSGQFILSGKASEWISYSSVQASFICEVTLKQGQSKWTGKGYLDSGNALSAPFSGKPVMFADAQVASRLLPAEVVAYINGQSACPEQWKQRISFIPSKSVHKDCKILLGIECDSVEVESEGQTFIFERIPVIFSKEQYYVEQSCHCLLSPLQMLNCYQK</sequence>
<feature type="transmembrane region" description="Helical" evidence="1">
    <location>
        <begin position="36"/>
        <end position="58"/>
    </location>
</feature>
<dbReference type="Pfam" id="PF03419">
    <property type="entry name" value="Peptidase_U4"/>
    <property type="match status" value="1"/>
</dbReference>
<feature type="transmembrane region" description="Helical" evidence="1">
    <location>
        <begin position="78"/>
        <end position="100"/>
    </location>
</feature>
<evidence type="ECO:0000256" key="1">
    <source>
        <dbReference type="SAM" id="Phobius"/>
    </source>
</evidence>
<keyword evidence="2" id="KW-0378">Hydrolase</keyword>
<comment type="caution">
    <text evidence="2">The sequence shown here is derived from an EMBL/GenBank/DDBJ whole genome shotgun (WGS) entry which is preliminary data.</text>
</comment>
<dbReference type="EMBL" id="JAXQNN010000002">
    <property type="protein sequence ID" value="MDZ5711573.1"/>
    <property type="molecule type" value="Genomic_DNA"/>
</dbReference>
<proteinExistence type="predicted"/>
<feature type="transmembrane region" description="Helical" evidence="1">
    <location>
        <begin position="6"/>
        <end position="24"/>
    </location>
</feature>
<gene>
    <name evidence="2" type="ORF">UFB30_05015</name>
</gene>
<organism evidence="2 3">
    <name type="scientific">Jeotgalibacillus haloalkalitolerans</name>
    <dbReference type="NCBI Taxonomy" id="3104292"/>
    <lineage>
        <taxon>Bacteria</taxon>
        <taxon>Bacillati</taxon>
        <taxon>Bacillota</taxon>
        <taxon>Bacilli</taxon>
        <taxon>Bacillales</taxon>
        <taxon>Caryophanaceae</taxon>
        <taxon>Jeotgalibacillus</taxon>
    </lineage>
</organism>